<comment type="caution">
    <text evidence="2">The sequence shown here is derived from an EMBL/GenBank/DDBJ whole genome shotgun (WGS) entry which is preliminary data.</text>
</comment>
<evidence type="ECO:0000313" key="3">
    <source>
        <dbReference type="Proteomes" id="UP001152888"/>
    </source>
</evidence>
<dbReference type="Proteomes" id="UP001152888">
    <property type="component" value="Unassembled WGS sequence"/>
</dbReference>
<evidence type="ECO:0000313" key="2">
    <source>
        <dbReference type="EMBL" id="CAH1983735.1"/>
    </source>
</evidence>
<reference evidence="2" key="1">
    <citation type="submission" date="2022-03" db="EMBL/GenBank/DDBJ databases">
        <authorList>
            <person name="Sayadi A."/>
        </authorList>
    </citation>
    <scope>NUCLEOTIDE SEQUENCE</scope>
</reference>
<evidence type="ECO:0000256" key="1">
    <source>
        <dbReference type="SAM" id="MobiDB-lite"/>
    </source>
</evidence>
<name>A0A9P0PJY8_ACAOB</name>
<feature type="region of interest" description="Disordered" evidence="1">
    <location>
        <begin position="1"/>
        <end position="24"/>
    </location>
</feature>
<organism evidence="2 3">
    <name type="scientific">Acanthoscelides obtectus</name>
    <name type="common">Bean weevil</name>
    <name type="synonym">Bruchus obtectus</name>
    <dbReference type="NCBI Taxonomy" id="200917"/>
    <lineage>
        <taxon>Eukaryota</taxon>
        <taxon>Metazoa</taxon>
        <taxon>Ecdysozoa</taxon>
        <taxon>Arthropoda</taxon>
        <taxon>Hexapoda</taxon>
        <taxon>Insecta</taxon>
        <taxon>Pterygota</taxon>
        <taxon>Neoptera</taxon>
        <taxon>Endopterygota</taxon>
        <taxon>Coleoptera</taxon>
        <taxon>Polyphaga</taxon>
        <taxon>Cucujiformia</taxon>
        <taxon>Chrysomeloidea</taxon>
        <taxon>Chrysomelidae</taxon>
        <taxon>Bruchinae</taxon>
        <taxon>Bruchini</taxon>
        <taxon>Acanthoscelides</taxon>
    </lineage>
</organism>
<dbReference type="EMBL" id="CAKOFQ010006944">
    <property type="protein sequence ID" value="CAH1983735.1"/>
    <property type="molecule type" value="Genomic_DNA"/>
</dbReference>
<protein>
    <submittedName>
        <fullName evidence="2">Uncharacterized protein</fullName>
    </submittedName>
</protein>
<gene>
    <name evidence="2" type="ORF">ACAOBT_LOCUS15719</name>
</gene>
<sequence length="46" mass="5406">MRKHIKNYSSDTDNDDVSTEPISSKLSSLENYEKVLPVQRHPVFHY</sequence>
<accession>A0A9P0PJY8</accession>
<dbReference type="AlphaFoldDB" id="A0A9P0PJY8"/>
<proteinExistence type="predicted"/>
<dbReference type="OrthoDB" id="275637at2759"/>
<keyword evidence="3" id="KW-1185">Reference proteome</keyword>